<dbReference type="PANTHER" id="PTHR34961:SF1">
    <property type="entry name" value="ROOT MERISTEM GROWTH FACTOR 10"/>
    <property type="match status" value="1"/>
</dbReference>
<dbReference type="AlphaFoldDB" id="A0AAW1M9B3"/>
<dbReference type="Proteomes" id="UP001443914">
    <property type="component" value="Unassembled WGS sequence"/>
</dbReference>
<name>A0AAW1M9B3_SAPOF</name>
<feature type="chain" id="PRO_5044013489" evidence="1">
    <location>
        <begin position="23"/>
        <end position="150"/>
    </location>
</feature>
<dbReference type="InterPro" id="IPR053313">
    <property type="entry name" value="RGF"/>
</dbReference>
<organism evidence="2 3">
    <name type="scientific">Saponaria officinalis</name>
    <name type="common">Common soapwort</name>
    <name type="synonym">Lychnis saponaria</name>
    <dbReference type="NCBI Taxonomy" id="3572"/>
    <lineage>
        <taxon>Eukaryota</taxon>
        <taxon>Viridiplantae</taxon>
        <taxon>Streptophyta</taxon>
        <taxon>Embryophyta</taxon>
        <taxon>Tracheophyta</taxon>
        <taxon>Spermatophyta</taxon>
        <taxon>Magnoliopsida</taxon>
        <taxon>eudicotyledons</taxon>
        <taxon>Gunneridae</taxon>
        <taxon>Pentapetalae</taxon>
        <taxon>Caryophyllales</taxon>
        <taxon>Caryophyllaceae</taxon>
        <taxon>Caryophylleae</taxon>
        <taxon>Saponaria</taxon>
    </lineage>
</organism>
<evidence type="ECO:0000256" key="1">
    <source>
        <dbReference type="SAM" id="SignalP"/>
    </source>
</evidence>
<accession>A0AAW1M9B3</accession>
<evidence type="ECO:0000313" key="3">
    <source>
        <dbReference type="Proteomes" id="UP001443914"/>
    </source>
</evidence>
<sequence length="150" mass="16918">MSSNYSLLFVCLLCLISLLTTTTVVVVGRHVGVINNGVPHNLTKSLAISRSKQGNDTWSTEVKTKVKIEQNKRQVSKNNHIDVQEFEVIMNKGERQGYGKKIPNYSKHIKNKYHKTGVVTWRVPKEKKGVPNTGFNLDYAPPKLHPPSHN</sequence>
<keyword evidence="1" id="KW-0732">Signal</keyword>
<protein>
    <submittedName>
        <fullName evidence="2">Uncharacterized protein</fullName>
    </submittedName>
</protein>
<keyword evidence="3" id="KW-1185">Reference proteome</keyword>
<feature type="signal peptide" evidence="1">
    <location>
        <begin position="1"/>
        <end position="22"/>
    </location>
</feature>
<proteinExistence type="predicted"/>
<gene>
    <name evidence="2" type="ORF">RND81_03G196500</name>
</gene>
<dbReference type="PANTHER" id="PTHR34961">
    <property type="entry name" value="TRANSMEMBRANE PROTEIN"/>
    <property type="match status" value="1"/>
</dbReference>
<reference evidence="2" key="1">
    <citation type="submission" date="2024-03" db="EMBL/GenBank/DDBJ databases">
        <title>WGS assembly of Saponaria officinalis var. Norfolk2.</title>
        <authorList>
            <person name="Jenkins J."/>
            <person name="Shu S."/>
            <person name="Grimwood J."/>
            <person name="Barry K."/>
            <person name="Goodstein D."/>
            <person name="Schmutz J."/>
            <person name="Leebens-Mack J."/>
            <person name="Osbourn A."/>
        </authorList>
    </citation>
    <scope>NUCLEOTIDE SEQUENCE [LARGE SCALE GENOMIC DNA]</scope>
    <source>
        <strain evidence="2">JIC</strain>
    </source>
</reference>
<comment type="caution">
    <text evidence="2">The sequence shown here is derived from an EMBL/GenBank/DDBJ whole genome shotgun (WGS) entry which is preliminary data.</text>
</comment>
<dbReference type="EMBL" id="JBDFQZ010000003">
    <property type="protein sequence ID" value="KAK9742775.1"/>
    <property type="molecule type" value="Genomic_DNA"/>
</dbReference>
<evidence type="ECO:0000313" key="2">
    <source>
        <dbReference type="EMBL" id="KAK9742775.1"/>
    </source>
</evidence>